<sequence length="143" mass="15972">MRYLTESFALGALGRGRPVEQFLGPAGSPERPGIHYVEVRPAKTHYEIWLHILEDVGNETFADLVEFPPLEPDDEEEEFDRPVATREEPLAALTAAEHVTGAVRGRWVDAGLVQDEYHDYVMAGRPANSSPDGHPWPVPPFRS</sequence>
<feature type="region of interest" description="Disordered" evidence="1">
    <location>
        <begin position="123"/>
        <end position="143"/>
    </location>
</feature>
<protein>
    <submittedName>
        <fullName evidence="2">Uncharacterized protein</fullName>
    </submittedName>
</protein>
<keyword evidence="3" id="KW-1185">Reference proteome</keyword>
<evidence type="ECO:0000256" key="1">
    <source>
        <dbReference type="SAM" id="MobiDB-lite"/>
    </source>
</evidence>
<dbReference type="Proteomes" id="UP001501759">
    <property type="component" value="Unassembled WGS sequence"/>
</dbReference>
<feature type="compositionally biased region" description="Pro residues" evidence="1">
    <location>
        <begin position="134"/>
        <end position="143"/>
    </location>
</feature>
<organism evidence="2 3">
    <name type="scientific">Streptomyces siamensis</name>
    <dbReference type="NCBI Taxonomy" id="1274986"/>
    <lineage>
        <taxon>Bacteria</taxon>
        <taxon>Bacillati</taxon>
        <taxon>Actinomycetota</taxon>
        <taxon>Actinomycetes</taxon>
        <taxon>Kitasatosporales</taxon>
        <taxon>Streptomycetaceae</taxon>
        <taxon>Streptomyces</taxon>
    </lineage>
</organism>
<evidence type="ECO:0000313" key="3">
    <source>
        <dbReference type="Proteomes" id="UP001501759"/>
    </source>
</evidence>
<reference evidence="3" key="1">
    <citation type="journal article" date="2019" name="Int. J. Syst. Evol. Microbiol.">
        <title>The Global Catalogue of Microorganisms (GCM) 10K type strain sequencing project: providing services to taxonomists for standard genome sequencing and annotation.</title>
        <authorList>
            <consortium name="The Broad Institute Genomics Platform"/>
            <consortium name="The Broad Institute Genome Sequencing Center for Infectious Disease"/>
            <person name="Wu L."/>
            <person name="Ma J."/>
        </authorList>
    </citation>
    <scope>NUCLEOTIDE SEQUENCE [LARGE SCALE GENOMIC DNA]</scope>
    <source>
        <strain evidence="3">JCM 18409</strain>
    </source>
</reference>
<name>A0ABP9JAS6_9ACTN</name>
<comment type="caution">
    <text evidence="2">The sequence shown here is derived from an EMBL/GenBank/DDBJ whole genome shotgun (WGS) entry which is preliminary data.</text>
</comment>
<gene>
    <name evidence="2" type="ORF">GCM10023335_56120</name>
</gene>
<dbReference type="EMBL" id="BAABKB010000023">
    <property type="protein sequence ID" value="GAA5023392.1"/>
    <property type="molecule type" value="Genomic_DNA"/>
</dbReference>
<proteinExistence type="predicted"/>
<accession>A0ABP9JAS6</accession>
<evidence type="ECO:0000313" key="2">
    <source>
        <dbReference type="EMBL" id="GAA5023392.1"/>
    </source>
</evidence>